<dbReference type="GO" id="GO:0005737">
    <property type="term" value="C:cytoplasm"/>
    <property type="evidence" value="ECO:0007669"/>
    <property type="project" value="TreeGrafter"/>
</dbReference>
<evidence type="ECO:0000313" key="5">
    <source>
        <dbReference type="EMBL" id="SFM33393.1"/>
    </source>
</evidence>
<sequence>MRILLISDIHGNKEALDAVLEVPHDMVICLGDLADYGPSPSECIDLIMQQGIETILGNHDAAVGSGIDCGCGYKYKHLSEATRDYTWKNTTEEQMAFLRQLPFSIEKEADGLKLYFTHGSPRSNYEYIRPETPEEELEEMLSGIDADVVFIGHSHVPFVRTHGDMLIVNPGSTGQPRDEDWHASCAVFDTSSRETELIRLDYDMDSTCRKIEDRMPNADELTAILKRGY</sequence>
<name>A0A1I4Q157_9EURY</name>
<dbReference type="PANTHER" id="PTHR42850:SF2">
    <property type="entry name" value="BLL5683 PROTEIN"/>
    <property type="match status" value="1"/>
</dbReference>
<dbReference type="InterPro" id="IPR011152">
    <property type="entry name" value="Pesterase_MJ0912"/>
</dbReference>
<dbReference type="GO" id="GO:0046872">
    <property type="term" value="F:metal ion binding"/>
    <property type="evidence" value="ECO:0007669"/>
    <property type="project" value="UniProtKB-KW"/>
</dbReference>
<keyword evidence="2" id="KW-0378">Hydrolase</keyword>
<evidence type="ECO:0000256" key="2">
    <source>
        <dbReference type="ARBA" id="ARBA00022801"/>
    </source>
</evidence>
<dbReference type="EMBL" id="FOUJ01000001">
    <property type="protein sequence ID" value="SFM33393.1"/>
    <property type="molecule type" value="Genomic_DNA"/>
</dbReference>
<dbReference type="InterPro" id="IPR050126">
    <property type="entry name" value="Ap4A_hydrolase"/>
</dbReference>
<dbReference type="PANTHER" id="PTHR42850">
    <property type="entry name" value="METALLOPHOSPHOESTERASE"/>
    <property type="match status" value="1"/>
</dbReference>
<dbReference type="SUPFAM" id="SSF56300">
    <property type="entry name" value="Metallo-dependent phosphatases"/>
    <property type="match status" value="1"/>
</dbReference>
<dbReference type="InterPro" id="IPR029052">
    <property type="entry name" value="Metallo-depent_PP-like"/>
</dbReference>
<evidence type="ECO:0000256" key="3">
    <source>
        <dbReference type="RuleBase" id="RU362039"/>
    </source>
</evidence>
<feature type="domain" description="Calcineurin-like phosphoesterase" evidence="4">
    <location>
        <begin position="1"/>
        <end position="192"/>
    </location>
</feature>
<proteinExistence type="inferred from homology"/>
<comment type="similarity">
    <text evidence="3">Belongs to the metallophosphoesterase superfamily. YfcE family.</text>
</comment>
<dbReference type="EC" id="3.1.4.-" evidence="3"/>
<dbReference type="STRING" id="487685.SAMN04488696_1018"/>
<dbReference type="AlphaFoldDB" id="A0A1I4Q157"/>
<keyword evidence="6" id="KW-1185">Reference proteome</keyword>
<dbReference type="NCBIfam" id="TIGR00040">
    <property type="entry name" value="yfcE"/>
    <property type="match status" value="1"/>
</dbReference>
<dbReference type="OrthoDB" id="9937at2157"/>
<evidence type="ECO:0000313" key="6">
    <source>
        <dbReference type="Proteomes" id="UP000198535"/>
    </source>
</evidence>
<dbReference type="Pfam" id="PF12850">
    <property type="entry name" value="Metallophos_2"/>
    <property type="match status" value="1"/>
</dbReference>
<dbReference type="GO" id="GO:0016791">
    <property type="term" value="F:phosphatase activity"/>
    <property type="evidence" value="ECO:0007669"/>
    <property type="project" value="TreeGrafter"/>
</dbReference>
<dbReference type="PROSITE" id="PS01269">
    <property type="entry name" value="UPF0025"/>
    <property type="match status" value="1"/>
</dbReference>
<gene>
    <name evidence="5" type="ORF">SAMN04488696_1018</name>
</gene>
<evidence type="ECO:0000256" key="1">
    <source>
        <dbReference type="ARBA" id="ARBA00022723"/>
    </source>
</evidence>
<evidence type="ECO:0000259" key="4">
    <source>
        <dbReference type="Pfam" id="PF12850"/>
    </source>
</evidence>
<protein>
    <recommendedName>
        <fullName evidence="3">Phosphoesterase</fullName>
        <ecNumber evidence="3">3.1.4.-</ecNumber>
    </recommendedName>
</protein>
<organism evidence="5 6">
    <name type="scientific">Methanolobus profundi</name>
    <dbReference type="NCBI Taxonomy" id="487685"/>
    <lineage>
        <taxon>Archaea</taxon>
        <taxon>Methanobacteriati</taxon>
        <taxon>Methanobacteriota</taxon>
        <taxon>Stenosarchaea group</taxon>
        <taxon>Methanomicrobia</taxon>
        <taxon>Methanosarcinales</taxon>
        <taxon>Methanosarcinaceae</taxon>
        <taxon>Methanolobus</taxon>
    </lineage>
</organism>
<dbReference type="Proteomes" id="UP000198535">
    <property type="component" value="Unassembled WGS sequence"/>
</dbReference>
<accession>A0A1I4Q157</accession>
<comment type="cofactor">
    <cofactor evidence="3">
        <name>a divalent metal cation</name>
        <dbReference type="ChEBI" id="CHEBI:60240"/>
    </cofactor>
</comment>
<dbReference type="PIRSF" id="PIRSF000883">
    <property type="entry name" value="Pesterase_MJ0912"/>
    <property type="match status" value="1"/>
</dbReference>
<dbReference type="RefSeq" id="WP_091933925.1">
    <property type="nucleotide sequence ID" value="NZ_FOUJ01000001.1"/>
</dbReference>
<reference evidence="6" key="1">
    <citation type="submission" date="2016-10" db="EMBL/GenBank/DDBJ databases">
        <authorList>
            <person name="Varghese N."/>
            <person name="Submissions S."/>
        </authorList>
    </citation>
    <scope>NUCLEOTIDE SEQUENCE [LARGE SCALE GENOMIC DNA]</scope>
    <source>
        <strain evidence="6">Mob M</strain>
    </source>
</reference>
<dbReference type="InterPro" id="IPR020935">
    <property type="entry name" value="PdiEstase_YfcE_CS"/>
</dbReference>
<keyword evidence="1 3" id="KW-0479">Metal-binding</keyword>
<dbReference type="InterPro" id="IPR000979">
    <property type="entry name" value="Phosphodiesterase_MJ0936/Vps29"/>
</dbReference>
<dbReference type="InterPro" id="IPR024654">
    <property type="entry name" value="Calcineurin-like_PHP_lpxH"/>
</dbReference>
<dbReference type="Gene3D" id="3.60.21.10">
    <property type="match status" value="1"/>
</dbReference>